<organism evidence="1 2">
    <name type="scientific">Algoriphagus marincola HL-49</name>
    <dbReference type="NCBI Taxonomy" id="1305737"/>
    <lineage>
        <taxon>Bacteria</taxon>
        <taxon>Pseudomonadati</taxon>
        <taxon>Bacteroidota</taxon>
        <taxon>Cytophagia</taxon>
        <taxon>Cytophagales</taxon>
        <taxon>Cyclobacteriaceae</taxon>
        <taxon>Algoriphagus</taxon>
    </lineage>
</organism>
<sequence>MENLKKLYIPIFFALFLIGKSNAQTWEVYNSEMSLVSRLMYKDILVLGEAVRIAETDEGLFLLSNDYQPAVQIEGQEVYQYLSPWILVKGESGLGAYHEYGQKILNLKYDQIEVFFNLLLAKKGQEYFVYERGKGTTRSLGVLDHAWISRRGQVIAEDKGKYYLPLSINPTKDYELLEDNESDYLLIKDVEGYGLLNMEGRVVLEAVLDSLEHTRGNFYFGFNENQYLLIEGDPIQANIRYNSFHRISFENDLMLEYIHGKLRRVMKEDGILLDAVGMTEVNRIGPDLYNVKFRDNKLGLLGRDGWLVGPSDSLSFIRGSDEKLFPASNELGKWGAVDSKGQWIISPSLDEMGSFKNGIAAFRKGGFWGIIDRSGKILSDANWDKVSIQSNGRAIGEKSSEKFILSAENEYKGVESFENIIPLEEGEFIAIRNGKAGFYSSNQDPKLENLFDSILVQDGRWLTAESDGKFGLFDKTGKNVLPVDYENIIFDQFKNTILVKCTYRPIIVVEPEGSKKRKKGR</sequence>
<proteinExistence type="predicted"/>
<reference evidence="1 2" key="1">
    <citation type="submission" date="2015-09" db="EMBL/GenBank/DDBJ databases">
        <title>Identification and resolution of microdiversity through metagenomic sequencing of parallel consortia.</title>
        <authorList>
            <person name="Nelson W.C."/>
            <person name="Romine M.F."/>
            <person name="Lindemann S.R."/>
        </authorList>
    </citation>
    <scope>NUCLEOTIDE SEQUENCE [LARGE SCALE GENOMIC DNA]</scope>
    <source>
        <strain evidence="1">HL-49</strain>
    </source>
</reference>
<comment type="caution">
    <text evidence="1">The sequence shown here is derived from an EMBL/GenBank/DDBJ whole genome shotgun (WGS) entry which is preliminary data.</text>
</comment>
<dbReference type="STRING" id="1305737.GCA_000526355_00597"/>
<dbReference type="Proteomes" id="UP000050421">
    <property type="component" value="Unassembled WGS sequence"/>
</dbReference>
<dbReference type="PANTHER" id="PTHR37841:SF1">
    <property type="entry name" value="DUF3298 DOMAIN-CONTAINING PROTEIN"/>
    <property type="match status" value="1"/>
</dbReference>
<evidence type="ECO:0000313" key="2">
    <source>
        <dbReference type="Proteomes" id="UP000050421"/>
    </source>
</evidence>
<dbReference type="eggNOG" id="COG5263">
    <property type="taxonomic scope" value="Bacteria"/>
</dbReference>
<dbReference type="OrthoDB" id="2485468at2"/>
<name>A0A0P8AD21_9BACT</name>
<accession>A0A0P8AD21</accession>
<dbReference type="Pfam" id="PF14903">
    <property type="entry name" value="WG_beta_rep"/>
    <property type="match status" value="2"/>
</dbReference>
<gene>
    <name evidence="1" type="ORF">HLUCCX10_13560</name>
</gene>
<dbReference type="PANTHER" id="PTHR37841">
    <property type="entry name" value="GLR2918 PROTEIN"/>
    <property type="match status" value="1"/>
</dbReference>
<evidence type="ECO:0000313" key="1">
    <source>
        <dbReference type="EMBL" id="KPQ13248.1"/>
    </source>
</evidence>
<protein>
    <submittedName>
        <fullName evidence="1">WG containing repeat</fullName>
    </submittedName>
</protein>
<dbReference type="PATRIC" id="fig|1305737.6.peg.3429"/>
<dbReference type="InterPro" id="IPR032774">
    <property type="entry name" value="WG_beta_rep"/>
</dbReference>
<dbReference type="EMBL" id="LJXT01000097">
    <property type="protein sequence ID" value="KPQ13248.1"/>
    <property type="molecule type" value="Genomic_DNA"/>
</dbReference>
<dbReference type="AlphaFoldDB" id="A0A0P8AD21"/>